<protein>
    <submittedName>
        <fullName evidence="2">Uncharacterized protein</fullName>
    </submittedName>
</protein>
<dbReference type="RefSeq" id="WP_133590403.1">
    <property type="nucleotide sequence ID" value="NZ_SNVV01000006.1"/>
</dbReference>
<dbReference type="EMBL" id="SNVV01000006">
    <property type="protein sequence ID" value="TDN52364.1"/>
    <property type="molecule type" value="Genomic_DNA"/>
</dbReference>
<evidence type="ECO:0000313" key="2">
    <source>
        <dbReference type="EMBL" id="TDN52364.1"/>
    </source>
</evidence>
<keyword evidence="1" id="KW-0472">Membrane</keyword>
<keyword evidence="3" id="KW-1185">Reference proteome</keyword>
<sequence>MYEQSNASRGVPSWFKGSAEDYRQLEKLHFDMRVRENARRRAFASRLSVYLLVILGLVTAVGRFALAEGEGVTETTSVPVFPFLVLTATVVLFELVRFLERHVFDLEVNLRFAPLAQECVRRGEVDENQPLLPYTNEAPLHAELLRFARARRENRRLLPALFRAGFTLGGHLPRRPGKY</sequence>
<evidence type="ECO:0000256" key="1">
    <source>
        <dbReference type="SAM" id="Phobius"/>
    </source>
</evidence>
<reference evidence="2 3" key="1">
    <citation type="submission" date="2019-03" db="EMBL/GenBank/DDBJ databases">
        <title>Genomic Encyclopedia of Type Strains, Phase IV (KMG-IV): sequencing the most valuable type-strain genomes for metagenomic binning, comparative biology and taxonomic classification.</title>
        <authorList>
            <person name="Goeker M."/>
        </authorList>
    </citation>
    <scope>NUCLEOTIDE SEQUENCE [LARGE SCALE GENOMIC DNA]</scope>
    <source>
        <strain evidence="2 3">DSM 12121</strain>
    </source>
</reference>
<keyword evidence="1" id="KW-0812">Transmembrane</keyword>
<gene>
    <name evidence="2" type="ORF">C7389_10656</name>
</gene>
<feature type="transmembrane region" description="Helical" evidence="1">
    <location>
        <begin position="78"/>
        <end position="96"/>
    </location>
</feature>
<evidence type="ECO:0000313" key="3">
    <source>
        <dbReference type="Proteomes" id="UP000295129"/>
    </source>
</evidence>
<organism evidence="2 3">
    <name type="scientific">Azoarcus indigens</name>
    <dbReference type="NCBI Taxonomy" id="29545"/>
    <lineage>
        <taxon>Bacteria</taxon>
        <taxon>Pseudomonadati</taxon>
        <taxon>Pseudomonadota</taxon>
        <taxon>Betaproteobacteria</taxon>
        <taxon>Rhodocyclales</taxon>
        <taxon>Zoogloeaceae</taxon>
        <taxon>Azoarcus</taxon>
    </lineage>
</organism>
<keyword evidence="1" id="KW-1133">Transmembrane helix</keyword>
<name>A0A4R6E4P3_9RHOO</name>
<dbReference type="Proteomes" id="UP000295129">
    <property type="component" value="Unassembled WGS sequence"/>
</dbReference>
<comment type="caution">
    <text evidence="2">The sequence shown here is derived from an EMBL/GenBank/DDBJ whole genome shotgun (WGS) entry which is preliminary data.</text>
</comment>
<dbReference type="AlphaFoldDB" id="A0A4R6E4P3"/>
<feature type="transmembrane region" description="Helical" evidence="1">
    <location>
        <begin position="47"/>
        <end position="66"/>
    </location>
</feature>
<accession>A0A4R6E4P3</accession>
<proteinExistence type="predicted"/>